<dbReference type="PANTHER" id="PTHR47672:SF1">
    <property type="entry name" value="E3 UBIQUITIN-PROTEIN LIGASE SNT2"/>
    <property type="match status" value="1"/>
</dbReference>
<evidence type="ECO:0000313" key="11">
    <source>
        <dbReference type="EMBL" id="GMM35565.1"/>
    </source>
</evidence>
<dbReference type="SMART" id="SM00439">
    <property type="entry name" value="BAH"/>
    <property type="match status" value="1"/>
</dbReference>
<feature type="compositionally biased region" description="Polar residues" evidence="6">
    <location>
        <begin position="923"/>
        <end position="949"/>
    </location>
</feature>
<dbReference type="GO" id="GO:0005694">
    <property type="term" value="C:chromosome"/>
    <property type="evidence" value="ECO:0007669"/>
    <property type="project" value="UniProtKB-ARBA"/>
</dbReference>
<dbReference type="GO" id="GO:0008270">
    <property type="term" value="F:zinc ion binding"/>
    <property type="evidence" value="ECO:0007669"/>
    <property type="project" value="UniProtKB-KW"/>
</dbReference>
<feature type="compositionally biased region" description="Low complexity" evidence="6">
    <location>
        <begin position="843"/>
        <end position="863"/>
    </location>
</feature>
<keyword evidence="1" id="KW-0479">Metal-binding</keyword>
<proteinExistence type="predicted"/>
<evidence type="ECO:0000256" key="1">
    <source>
        <dbReference type="ARBA" id="ARBA00022723"/>
    </source>
</evidence>
<dbReference type="Pfam" id="PF13831">
    <property type="entry name" value="PHD_2"/>
    <property type="match status" value="1"/>
</dbReference>
<comment type="caution">
    <text evidence="11">The sequence shown here is derived from an EMBL/GenBank/DDBJ whole genome shotgun (WGS) entry which is preliminary data.</text>
</comment>
<gene>
    <name evidence="11" type="ORF">DASC09_028900</name>
</gene>
<dbReference type="PANTHER" id="PTHR47672">
    <property type="entry name" value="E3 UBIQUITIN-PROTEIN LIGASE SNT2"/>
    <property type="match status" value="1"/>
</dbReference>
<dbReference type="Gene3D" id="1.10.10.60">
    <property type="entry name" value="Homeodomain-like"/>
    <property type="match status" value="1"/>
</dbReference>
<dbReference type="PROSITE" id="PS51156">
    <property type="entry name" value="ELM2"/>
    <property type="match status" value="1"/>
</dbReference>
<dbReference type="InterPro" id="IPR013083">
    <property type="entry name" value="Znf_RING/FYVE/PHD"/>
</dbReference>
<evidence type="ECO:0000256" key="3">
    <source>
        <dbReference type="ARBA" id="ARBA00022833"/>
    </source>
</evidence>
<protein>
    <submittedName>
        <fullName evidence="11">DNA-binding E3 ubiquitin-protein ligase</fullName>
    </submittedName>
</protein>
<dbReference type="SUPFAM" id="SSF46689">
    <property type="entry name" value="Homeodomain-like"/>
    <property type="match status" value="1"/>
</dbReference>
<keyword evidence="3" id="KW-0862">Zinc</keyword>
<evidence type="ECO:0000259" key="7">
    <source>
        <dbReference type="PROSITE" id="PS50016"/>
    </source>
</evidence>
<evidence type="ECO:0000313" key="12">
    <source>
        <dbReference type="Proteomes" id="UP001360560"/>
    </source>
</evidence>
<dbReference type="InterPro" id="IPR011011">
    <property type="entry name" value="Znf_FYVE_PHD"/>
</dbReference>
<dbReference type="EMBL" id="BTFZ01000010">
    <property type="protein sequence ID" value="GMM35565.1"/>
    <property type="molecule type" value="Genomic_DNA"/>
</dbReference>
<dbReference type="Pfam" id="PF13832">
    <property type="entry name" value="zf-HC5HC2H_2"/>
    <property type="match status" value="1"/>
</dbReference>
<dbReference type="GO" id="GO:0003677">
    <property type="term" value="F:DNA binding"/>
    <property type="evidence" value="ECO:0007669"/>
    <property type="project" value="UniProtKB-KW"/>
</dbReference>
<dbReference type="SUPFAM" id="SSF57903">
    <property type="entry name" value="FYVE/PHD zinc finger"/>
    <property type="match status" value="2"/>
</dbReference>
<dbReference type="Pfam" id="PF00628">
    <property type="entry name" value="PHD"/>
    <property type="match status" value="1"/>
</dbReference>
<evidence type="ECO:0000259" key="8">
    <source>
        <dbReference type="PROSITE" id="PS51038"/>
    </source>
</evidence>
<evidence type="ECO:0000256" key="2">
    <source>
        <dbReference type="ARBA" id="ARBA00022771"/>
    </source>
</evidence>
<keyword evidence="11" id="KW-0238">DNA-binding</keyword>
<feature type="domain" description="ELM2" evidence="9">
    <location>
        <begin position="460"/>
        <end position="621"/>
    </location>
</feature>
<evidence type="ECO:0000259" key="9">
    <source>
        <dbReference type="PROSITE" id="PS51156"/>
    </source>
</evidence>
<name>A0AAV5QLY8_9ASCO</name>
<keyword evidence="2 5" id="KW-0863">Zinc-finger</keyword>
<dbReference type="PROSITE" id="PS51038">
    <property type="entry name" value="BAH"/>
    <property type="match status" value="1"/>
</dbReference>
<organism evidence="11 12">
    <name type="scientific">Saccharomycopsis crataegensis</name>
    <dbReference type="NCBI Taxonomy" id="43959"/>
    <lineage>
        <taxon>Eukaryota</taxon>
        <taxon>Fungi</taxon>
        <taxon>Dikarya</taxon>
        <taxon>Ascomycota</taxon>
        <taxon>Saccharomycotina</taxon>
        <taxon>Saccharomycetes</taxon>
        <taxon>Saccharomycopsidaceae</taxon>
        <taxon>Saccharomycopsis</taxon>
    </lineage>
</organism>
<dbReference type="SMART" id="SM00249">
    <property type="entry name" value="PHD"/>
    <property type="match status" value="3"/>
</dbReference>
<feature type="domain" description="PHD-type" evidence="7">
    <location>
        <begin position="1037"/>
        <end position="1092"/>
    </location>
</feature>
<dbReference type="CDD" id="cd15497">
    <property type="entry name" value="PHD1_Snt2p_like"/>
    <property type="match status" value="1"/>
</dbReference>
<dbReference type="InterPro" id="IPR001965">
    <property type="entry name" value="Znf_PHD"/>
</dbReference>
<dbReference type="GeneID" id="90073544"/>
<evidence type="ECO:0000256" key="4">
    <source>
        <dbReference type="ARBA" id="ARBA00023242"/>
    </source>
</evidence>
<sequence>MSTPRPKRRAVQKISSYNESINSVEDELPINAVADYQAAVQNSNTSSSMVSEPVITMEANANDVDLPSSGSSNISLLDSSKAATTKLQSATFFRSEIPNNWQPAPSSDGSQKFPVLMNISGANFLDDAKSVLQLADGTTTITKNDHIYMISEPAGEPYYIARVMGFAKKRNLKSNANLDAVDNYMIKVNWYYRPRDILRHSTDSRLLYATMHSDLCPVSSFRGKVTVKFKDEIDDLNSYRDKPSHFWYEKLFDRYMIKYYDILPTKNLINLPSNYQKALVKRFAYVFVEAGRGDDLLVTPKNCVKCNQWCSMTDSVECAKCKDYYHMLCLTPPLLKKPSRGYSWSCAKCSKQADDEMRKVRANNLSLKKKYDRSDASSLESISTTAISIDQYNKNNVTTSTSPPPLQPSFETLALEFLEHDSGLTLEERRAKEEWPYRYLGMHARLEDVLDVEDRPYPRASSRLGTKQQANVDEWYGHPEVYYDPDESEVVAKKRHYKTKRKQSKSVEDTPAAAGKKLEVPNEYKGTPTKELPPWVKPRPAGYIERGLDDGSSSTLMWKQPAKELKLENQIDTFVFKKCRPIAKELKMFHNSPNFLDAIFKTLLDTNFDFEKSYSIIKDFTRQSLKEPTFTSEEATRFDEGVRKYGSELLPVHRHVGTQSFGMIVRYYYLWKKTPMGHLIWDNFPGRKNKKIKKNANKSDSVDSIADPEDDSSYDNDASVRQRRHYQCKHCNITSSTKWFRASGHSVAPSDPKETVIALCFRCARLWRLYAVEWEDPFEVSKKLKGVGKRKVEHELAEDAMRILDEKEKTKVAFRISNGGNFKRKSSSPSPDDPIKKPRNIKSASSPSPSVSSQVTSSSVPGSAGKASTTKQTRVKKEPKVKREPKTKKEPATHAVTSTSQTKVQSTNQASGRGKRAKKEDSSGVTNLTLRFTAPQSQNSNKKSGQLVTNNDDNSNESDSDNDITPSAPVYHYIYNDHYTYNFENFDKKTHEFDNWLPEPKDDFTIPLSPKTKSSNSKDSPGIKHIISANGLFSPTKRPCCVCRSCDADDLNEILICSNCGLNVHASCYGVEVNPHIKMFTKEWCCDSCSNDLHPVCSTYYGCSLCYSKEIDHDSAIVGAPTAFPDALKRTINFKWAHIICSIFSAEIKFEDSKSLQGAVNMPLALLKNEFRFCDICNIKSGVLKKCMLCQNAVHLTCAQDSSNYFIGFRIIPELEFKDYSNILDDGKSKKLVKILSTGVVGVPEPVLICNDHPKDQNNGDLFKNVFPLREKAVWISNDAGKTTPQKAPIMKLYADGYMQWKGGIQGPALRYYEQALIKEEYRKGQVGETGNGSSKARWIGKDPATSSIFLDDRSKLGSLSDHPQSCSTTEVTSKYCGIISNDNWWESDDAAEGETETANSGCGFCEKTSSEKTPFKKLNYLKLEDNAYGIVDEN</sequence>
<dbReference type="GO" id="GO:0048189">
    <property type="term" value="C:Lid2 complex"/>
    <property type="evidence" value="ECO:0007669"/>
    <property type="project" value="TreeGrafter"/>
</dbReference>
<keyword evidence="12" id="KW-1185">Reference proteome</keyword>
<dbReference type="Pfam" id="PF01426">
    <property type="entry name" value="BAH"/>
    <property type="match status" value="1"/>
</dbReference>
<dbReference type="GO" id="GO:0004842">
    <property type="term" value="F:ubiquitin-protein transferase activity"/>
    <property type="evidence" value="ECO:0007669"/>
    <property type="project" value="TreeGrafter"/>
</dbReference>
<accession>A0AAV5QLY8</accession>
<dbReference type="InterPro" id="IPR043151">
    <property type="entry name" value="BAH_sf"/>
</dbReference>
<keyword evidence="4" id="KW-0539">Nucleus</keyword>
<evidence type="ECO:0000259" key="10">
    <source>
        <dbReference type="PROSITE" id="PS51805"/>
    </source>
</evidence>
<dbReference type="Proteomes" id="UP001360560">
    <property type="component" value="Unassembled WGS sequence"/>
</dbReference>
<dbReference type="InterPro" id="IPR019787">
    <property type="entry name" value="Znf_PHD-finger"/>
</dbReference>
<dbReference type="Gene3D" id="3.30.40.10">
    <property type="entry name" value="Zinc/RING finger domain, C3HC4 (zinc finger)"/>
    <property type="match status" value="2"/>
</dbReference>
<feature type="region of interest" description="Disordered" evidence="6">
    <location>
        <begin position="815"/>
        <end position="966"/>
    </location>
</feature>
<dbReference type="GO" id="GO:0036205">
    <property type="term" value="P:histone catabolic process"/>
    <property type="evidence" value="ECO:0007669"/>
    <property type="project" value="TreeGrafter"/>
</dbReference>
<reference evidence="11 12" key="1">
    <citation type="journal article" date="2023" name="Elife">
        <title>Identification of key yeast species and microbe-microbe interactions impacting larval growth of Drosophila in the wild.</title>
        <authorList>
            <person name="Mure A."/>
            <person name="Sugiura Y."/>
            <person name="Maeda R."/>
            <person name="Honda K."/>
            <person name="Sakurai N."/>
            <person name="Takahashi Y."/>
            <person name="Watada M."/>
            <person name="Katoh T."/>
            <person name="Gotoh A."/>
            <person name="Gotoh Y."/>
            <person name="Taniguchi I."/>
            <person name="Nakamura K."/>
            <person name="Hayashi T."/>
            <person name="Katayama T."/>
            <person name="Uemura T."/>
            <person name="Hattori Y."/>
        </authorList>
    </citation>
    <scope>NUCLEOTIDE SEQUENCE [LARGE SCALE GENOMIC DNA]</scope>
    <source>
        <strain evidence="11 12">SC-9</strain>
    </source>
</reference>
<dbReference type="InterPro" id="IPR001025">
    <property type="entry name" value="BAH_dom"/>
</dbReference>
<dbReference type="RefSeq" id="XP_064852565.1">
    <property type="nucleotide sequence ID" value="XM_064996493.1"/>
</dbReference>
<dbReference type="InterPro" id="IPR009057">
    <property type="entry name" value="Homeodomain-like_sf"/>
</dbReference>
<feature type="region of interest" description="Disordered" evidence="6">
    <location>
        <begin position="692"/>
        <end position="717"/>
    </location>
</feature>
<feature type="domain" description="PHD-type" evidence="10">
    <location>
        <begin position="1100"/>
        <end position="1229"/>
    </location>
</feature>
<dbReference type="PROSITE" id="PS50016">
    <property type="entry name" value="ZF_PHD_2"/>
    <property type="match status" value="2"/>
</dbReference>
<evidence type="ECO:0000256" key="6">
    <source>
        <dbReference type="SAM" id="MobiDB-lite"/>
    </source>
</evidence>
<evidence type="ECO:0000256" key="5">
    <source>
        <dbReference type="PROSITE-ProRule" id="PRU00146"/>
    </source>
</evidence>
<feature type="compositionally biased region" description="Basic and acidic residues" evidence="6">
    <location>
        <begin position="875"/>
        <end position="892"/>
    </location>
</feature>
<dbReference type="InterPro" id="IPR029617">
    <property type="entry name" value="Snt2"/>
</dbReference>
<feature type="compositionally biased region" description="Low complexity" evidence="6">
    <location>
        <begin position="896"/>
        <end position="907"/>
    </location>
</feature>
<dbReference type="Gene3D" id="2.30.30.490">
    <property type="match status" value="1"/>
</dbReference>
<dbReference type="PROSITE" id="PS51805">
    <property type="entry name" value="EPHD"/>
    <property type="match status" value="1"/>
</dbReference>
<dbReference type="InterPro" id="IPR000949">
    <property type="entry name" value="ELM2_dom"/>
</dbReference>
<feature type="domain" description="PHD-type" evidence="7">
    <location>
        <begin position="300"/>
        <end position="352"/>
    </location>
</feature>
<feature type="domain" description="BAH" evidence="8">
    <location>
        <begin position="139"/>
        <end position="263"/>
    </location>
</feature>
<dbReference type="InterPro" id="IPR034732">
    <property type="entry name" value="EPHD"/>
</dbReference>
<dbReference type="GO" id="GO:0003682">
    <property type="term" value="F:chromatin binding"/>
    <property type="evidence" value="ECO:0007669"/>
    <property type="project" value="InterPro"/>
</dbReference>
<feature type="region of interest" description="Disordered" evidence="6">
    <location>
        <begin position="496"/>
        <end position="517"/>
    </location>
</feature>